<dbReference type="InterPro" id="IPR003439">
    <property type="entry name" value="ABC_transporter-like_ATP-bd"/>
</dbReference>
<dbReference type="Pfam" id="PF12399">
    <property type="entry name" value="BCA_ABC_TP_C"/>
    <property type="match status" value="1"/>
</dbReference>
<dbReference type="GO" id="GO:0005886">
    <property type="term" value="C:plasma membrane"/>
    <property type="evidence" value="ECO:0007669"/>
    <property type="project" value="TreeGrafter"/>
</dbReference>
<organism evidence="9 10">
    <name type="scientific">Halobaculum saliterrae</name>
    <dbReference type="NCBI Taxonomy" id="2073113"/>
    <lineage>
        <taxon>Archaea</taxon>
        <taxon>Methanobacteriati</taxon>
        <taxon>Methanobacteriota</taxon>
        <taxon>Stenosarchaea group</taxon>
        <taxon>Halobacteria</taxon>
        <taxon>Halobacteriales</taxon>
        <taxon>Haloferacaceae</taxon>
        <taxon>Halobaculum</taxon>
    </lineage>
</organism>
<dbReference type="Pfam" id="PF00005">
    <property type="entry name" value="ABC_tran"/>
    <property type="match status" value="1"/>
</dbReference>
<dbReference type="InterPro" id="IPR032823">
    <property type="entry name" value="BCA_ABC_TP_C"/>
</dbReference>
<sequence>MSLLRTDGLTKQFGGLVAVDEVSFEVDSGETRAVIGPNGAGKSTLINCITGALEPTAGTVEFDGEDITDLEPHETVQAGVSKSFQTASIFPEMTVRENVEIAALASEHGSFSFDFLKRLSGFDAVHDTTDRMLESVELLGDADVEAASLPYGDKRRLEIAIALASEPDLLLMDEPTAGMSPDETAATVELVEELQDTLDLTILIVEHDMEIIFQIADRILVLNRGQVIADGTPEEVQESEEVQEAYLGGVEL</sequence>
<keyword evidence="10" id="KW-1185">Reference proteome</keyword>
<dbReference type="Proteomes" id="UP000437065">
    <property type="component" value="Unassembled WGS sequence"/>
</dbReference>
<dbReference type="InterPro" id="IPR027417">
    <property type="entry name" value="P-loop_NTPase"/>
</dbReference>
<proteinExistence type="inferred from homology"/>
<feature type="domain" description="ABC transporter" evidence="8">
    <location>
        <begin position="4"/>
        <end position="249"/>
    </location>
</feature>
<evidence type="ECO:0000256" key="7">
    <source>
        <dbReference type="ARBA" id="ARBA00072811"/>
    </source>
</evidence>
<evidence type="ECO:0000256" key="6">
    <source>
        <dbReference type="ARBA" id="ARBA00056071"/>
    </source>
</evidence>
<dbReference type="PROSITE" id="PS50893">
    <property type="entry name" value="ABC_TRANSPORTER_2"/>
    <property type="match status" value="1"/>
</dbReference>
<dbReference type="SUPFAM" id="SSF52540">
    <property type="entry name" value="P-loop containing nucleoside triphosphate hydrolases"/>
    <property type="match status" value="1"/>
</dbReference>
<accession>A0A6B0SSB2</accession>
<keyword evidence="3" id="KW-0547">Nucleotide-binding</keyword>
<evidence type="ECO:0000256" key="3">
    <source>
        <dbReference type="ARBA" id="ARBA00022741"/>
    </source>
</evidence>
<gene>
    <name evidence="9" type="ORF">GRX01_10760</name>
</gene>
<evidence type="ECO:0000313" key="9">
    <source>
        <dbReference type="EMBL" id="MXR41814.1"/>
    </source>
</evidence>
<dbReference type="EMBL" id="WUUS01000006">
    <property type="protein sequence ID" value="MXR41814.1"/>
    <property type="molecule type" value="Genomic_DNA"/>
</dbReference>
<name>A0A6B0SSB2_9EURY</name>
<comment type="similarity">
    <text evidence="1">Belongs to the ABC transporter superfamily.</text>
</comment>
<dbReference type="PANTHER" id="PTHR45772:SF9">
    <property type="entry name" value="CONSERVED COMPONENT OF ABC TRANSPORTER FOR NATURAL AMINO ACIDS"/>
    <property type="match status" value="1"/>
</dbReference>
<keyword evidence="2" id="KW-0813">Transport</keyword>
<keyword evidence="4 9" id="KW-0067">ATP-binding</keyword>
<evidence type="ECO:0000313" key="10">
    <source>
        <dbReference type="Proteomes" id="UP000437065"/>
    </source>
</evidence>
<dbReference type="SMART" id="SM00382">
    <property type="entry name" value="AAA"/>
    <property type="match status" value="1"/>
</dbReference>
<reference evidence="9 10" key="1">
    <citation type="submission" date="2019-12" db="EMBL/GenBank/DDBJ databases">
        <title>Isolation and characterization of three novel carbon monoxide-oxidizing members of Halobacteria from salione crusts and soils.</title>
        <authorList>
            <person name="Myers M.R."/>
            <person name="King G.M."/>
        </authorList>
    </citation>
    <scope>NUCLEOTIDE SEQUENCE [LARGE SCALE GENOMIC DNA]</scope>
    <source>
        <strain evidence="9 10">WSA2</strain>
    </source>
</reference>
<dbReference type="GO" id="GO:0016887">
    <property type="term" value="F:ATP hydrolysis activity"/>
    <property type="evidence" value="ECO:0007669"/>
    <property type="project" value="InterPro"/>
</dbReference>
<evidence type="ECO:0000256" key="5">
    <source>
        <dbReference type="ARBA" id="ARBA00022970"/>
    </source>
</evidence>
<dbReference type="InterPro" id="IPR003593">
    <property type="entry name" value="AAA+_ATPase"/>
</dbReference>
<evidence type="ECO:0000256" key="4">
    <source>
        <dbReference type="ARBA" id="ARBA00022840"/>
    </source>
</evidence>
<evidence type="ECO:0000256" key="2">
    <source>
        <dbReference type="ARBA" id="ARBA00022448"/>
    </source>
</evidence>
<evidence type="ECO:0000259" key="8">
    <source>
        <dbReference type="PROSITE" id="PS50893"/>
    </source>
</evidence>
<dbReference type="RefSeq" id="WP_321168032.1">
    <property type="nucleotide sequence ID" value="NZ_WUUS01000006.1"/>
</dbReference>
<dbReference type="PANTHER" id="PTHR45772">
    <property type="entry name" value="CONSERVED COMPONENT OF ABC TRANSPORTER FOR NATURAL AMINO ACIDS-RELATED"/>
    <property type="match status" value="1"/>
</dbReference>
<protein>
    <recommendedName>
        <fullName evidence="7">Probable branched-chain amino acid transport ATP-binding protein LivG</fullName>
    </recommendedName>
</protein>
<dbReference type="InterPro" id="IPR051120">
    <property type="entry name" value="ABC_AA/LPS_Transport"/>
</dbReference>
<comment type="function">
    <text evidence="6">Probable component of a branched-chain amino-acid transport system.</text>
</comment>
<dbReference type="GO" id="GO:0005524">
    <property type="term" value="F:ATP binding"/>
    <property type="evidence" value="ECO:0007669"/>
    <property type="project" value="UniProtKB-KW"/>
</dbReference>
<dbReference type="AlphaFoldDB" id="A0A6B0SSB2"/>
<evidence type="ECO:0000256" key="1">
    <source>
        <dbReference type="ARBA" id="ARBA00005417"/>
    </source>
</evidence>
<dbReference type="Gene3D" id="3.40.50.300">
    <property type="entry name" value="P-loop containing nucleotide triphosphate hydrolases"/>
    <property type="match status" value="1"/>
</dbReference>
<comment type="caution">
    <text evidence="9">The sequence shown here is derived from an EMBL/GenBank/DDBJ whole genome shotgun (WGS) entry which is preliminary data.</text>
</comment>
<dbReference type="CDD" id="cd03219">
    <property type="entry name" value="ABC_Mj1267_LivG_branched"/>
    <property type="match status" value="1"/>
</dbReference>
<keyword evidence="5" id="KW-0029">Amino-acid transport</keyword>
<dbReference type="FunFam" id="3.40.50.300:FF:000421">
    <property type="entry name" value="Branched-chain amino acid ABC transporter ATP-binding protein"/>
    <property type="match status" value="1"/>
</dbReference>
<dbReference type="GO" id="GO:0006865">
    <property type="term" value="P:amino acid transport"/>
    <property type="evidence" value="ECO:0007669"/>
    <property type="project" value="UniProtKB-KW"/>
</dbReference>